<reference evidence="2" key="1">
    <citation type="journal article" date="2021" name="PeerJ">
        <title>Extensive microbial diversity within the chicken gut microbiome revealed by metagenomics and culture.</title>
        <authorList>
            <person name="Gilroy R."/>
            <person name="Ravi A."/>
            <person name="Getino M."/>
            <person name="Pursley I."/>
            <person name="Horton D.L."/>
            <person name="Alikhan N.F."/>
            <person name="Baker D."/>
            <person name="Gharbi K."/>
            <person name="Hall N."/>
            <person name="Watson M."/>
            <person name="Adriaenssens E.M."/>
            <person name="Foster-Nyarko E."/>
            <person name="Jarju S."/>
            <person name="Secka A."/>
            <person name="Antonio M."/>
            <person name="Oren A."/>
            <person name="Chaudhuri R.R."/>
            <person name="La Ragione R."/>
            <person name="Hildebrand F."/>
            <person name="Pallen M.J."/>
        </authorList>
    </citation>
    <scope>NUCLEOTIDE SEQUENCE</scope>
    <source>
        <strain evidence="2">CHK179-7159</strain>
    </source>
</reference>
<proteinExistence type="predicted"/>
<evidence type="ECO:0000256" key="1">
    <source>
        <dbReference type="SAM" id="Phobius"/>
    </source>
</evidence>
<sequence length="148" mass="16297">MDNYNNGPIPPWQNNDSGFPPYYTPPTRHPGSSFATASMVLGILAILSAFTGTVFPPLVCGGLAIILGLLSKGNDKAMLPNAKVGILTAILGLVINILIVASAFLLLFTNADMQNDFRRQLNQYYEYFYGESFDDAWDEIEDMYGGYR</sequence>
<keyword evidence="1" id="KW-0472">Membrane</keyword>
<dbReference type="EMBL" id="DWYY01000055">
    <property type="protein sequence ID" value="HJA92461.1"/>
    <property type="molecule type" value="Genomic_DNA"/>
</dbReference>
<keyword evidence="1" id="KW-0812">Transmembrane</keyword>
<organism evidence="2 3">
    <name type="scientific">Candidatus Eisenbergiella merdipullorum</name>
    <dbReference type="NCBI Taxonomy" id="2838553"/>
    <lineage>
        <taxon>Bacteria</taxon>
        <taxon>Bacillati</taxon>
        <taxon>Bacillota</taxon>
        <taxon>Clostridia</taxon>
        <taxon>Lachnospirales</taxon>
        <taxon>Lachnospiraceae</taxon>
        <taxon>Eisenbergiella</taxon>
    </lineage>
</organism>
<gene>
    <name evidence="2" type="ORF">H9717_05000</name>
</gene>
<feature type="transmembrane region" description="Helical" evidence="1">
    <location>
        <begin position="39"/>
        <end position="70"/>
    </location>
</feature>
<feature type="transmembrane region" description="Helical" evidence="1">
    <location>
        <begin position="82"/>
        <end position="108"/>
    </location>
</feature>
<evidence type="ECO:0000313" key="2">
    <source>
        <dbReference type="EMBL" id="HJA92461.1"/>
    </source>
</evidence>
<reference evidence="2" key="2">
    <citation type="submission" date="2021-04" db="EMBL/GenBank/DDBJ databases">
        <authorList>
            <person name="Gilroy R."/>
        </authorList>
    </citation>
    <scope>NUCLEOTIDE SEQUENCE</scope>
    <source>
        <strain evidence="2">CHK179-7159</strain>
    </source>
</reference>
<dbReference type="Proteomes" id="UP000886858">
    <property type="component" value="Unassembled WGS sequence"/>
</dbReference>
<protein>
    <recommendedName>
        <fullName evidence="4">DUF4190 domain-containing protein</fullName>
    </recommendedName>
</protein>
<accession>A0A9D2L0P1</accession>
<dbReference type="AlphaFoldDB" id="A0A9D2L0P1"/>
<evidence type="ECO:0008006" key="4">
    <source>
        <dbReference type="Google" id="ProtNLM"/>
    </source>
</evidence>
<evidence type="ECO:0000313" key="3">
    <source>
        <dbReference type="Proteomes" id="UP000886858"/>
    </source>
</evidence>
<keyword evidence="1" id="KW-1133">Transmembrane helix</keyword>
<name>A0A9D2L0P1_9FIRM</name>
<comment type="caution">
    <text evidence="2">The sequence shown here is derived from an EMBL/GenBank/DDBJ whole genome shotgun (WGS) entry which is preliminary data.</text>
</comment>